<feature type="signal peptide" evidence="2">
    <location>
        <begin position="1"/>
        <end position="22"/>
    </location>
</feature>
<feature type="domain" description="Asl1-like glycosyl hydrolase catalytic" evidence="3">
    <location>
        <begin position="74"/>
        <end position="298"/>
    </location>
</feature>
<dbReference type="GO" id="GO:0009277">
    <property type="term" value="C:fungal-type cell wall"/>
    <property type="evidence" value="ECO:0007669"/>
    <property type="project" value="TreeGrafter"/>
</dbReference>
<feature type="region of interest" description="Disordered" evidence="1">
    <location>
        <begin position="23"/>
        <end position="56"/>
    </location>
</feature>
<dbReference type="Proteomes" id="UP000239563">
    <property type="component" value="Chromosome XVIII"/>
</dbReference>
<feature type="compositionally biased region" description="Basic residues" evidence="1">
    <location>
        <begin position="23"/>
        <end position="36"/>
    </location>
</feature>
<evidence type="ECO:0000313" key="5">
    <source>
        <dbReference type="Proteomes" id="UP000239563"/>
    </source>
</evidence>
<reference evidence="4 5" key="1">
    <citation type="submission" date="2017-02" db="EMBL/GenBank/DDBJ databases">
        <authorList>
            <person name="Peterson S.W."/>
        </authorList>
    </citation>
    <scope>NUCLEOTIDE SEQUENCE [LARGE SCALE GENOMIC DNA]</scope>
    <source>
        <strain evidence="4 5">SRS1_H2-8</strain>
    </source>
</reference>
<dbReference type="Pfam" id="PF11790">
    <property type="entry name" value="Glyco_hydro_cc"/>
    <property type="match status" value="1"/>
</dbReference>
<evidence type="ECO:0000313" key="4">
    <source>
        <dbReference type="EMBL" id="SJX65580.1"/>
    </source>
</evidence>
<evidence type="ECO:0000256" key="2">
    <source>
        <dbReference type="SAM" id="SignalP"/>
    </source>
</evidence>
<dbReference type="InterPro" id="IPR017853">
    <property type="entry name" value="GH"/>
</dbReference>
<keyword evidence="2" id="KW-0732">Signal</keyword>
<feature type="chain" id="PRO_5014614711" description="Asl1-like glycosyl hydrolase catalytic domain-containing protein" evidence="2">
    <location>
        <begin position="23"/>
        <end position="431"/>
    </location>
</feature>
<dbReference type="PANTHER" id="PTHR34154">
    <property type="entry name" value="ALKALI-SENSITIVE LINKAGE PROTEIN 1"/>
    <property type="match status" value="1"/>
</dbReference>
<dbReference type="EMBL" id="LT795071">
    <property type="protein sequence ID" value="SJX65580.1"/>
    <property type="molecule type" value="Genomic_DNA"/>
</dbReference>
<dbReference type="InterPro" id="IPR053183">
    <property type="entry name" value="ASL1"/>
</dbReference>
<dbReference type="InterPro" id="IPR024655">
    <property type="entry name" value="Asl1_glyco_hydro_catalytic"/>
</dbReference>
<name>A0A2N8UL97_9BASI</name>
<dbReference type="FunFam" id="3.20.20.80:FF:000298">
    <property type="entry name" value="Chromosome 1, whole genome shotgun sequence"/>
    <property type="match status" value="1"/>
</dbReference>
<organism evidence="4 5">
    <name type="scientific">Sporisorium reilianum f. sp. reilianum</name>
    <dbReference type="NCBI Taxonomy" id="72559"/>
    <lineage>
        <taxon>Eukaryota</taxon>
        <taxon>Fungi</taxon>
        <taxon>Dikarya</taxon>
        <taxon>Basidiomycota</taxon>
        <taxon>Ustilaginomycotina</taxon>
        <taxon>Ustilaginomycetes</taxon>
        <taxon>Ustilaginales</taxon>
        <taxon>Ustilaginaceae</taxon>
        <taxon>Sporisorium</taxon>
    </lineage>
</organism>
<accession>A0A2N8UL97</accession>
<dbReference type="GO" id="GO:0071966">
    <property type="term" value="P:fungal-type cell wall polysaccharide metabolic process"/>
    <property type="evidence" value="ECO:0007669"/>
    <property type="project" value="TreeGrafter"/>
</dbReference>
<evidence type="ECO:0000259" key="3">
    <source>
        <dbReference type="Pfam" id="PF11790"/>
    </source>
</evidence>
<gene>
    <name evidence="4" type="ORF">SRS1_16207</name>
</gene>
<evidence type="ECO:0000256" key="1">
    <source>
        <dbReference type="SAM" id="MobiDB-lite"/>
    </source>
</evidence>
<feature type="compositionally biased region" description="Basic and acidic residues" evidence="1">
    <location>
        <begin position="37"/>
        <end position="48"/>
    </location>
</feature>
<dbReference type="PANTHER" id="PTHR34154:SF3">
    <property type="entry name" value="ALKALI-SENSITIVE LINKAGE PROTEIN 1"/>
    <property type="match status" value="1"/>
</dbReference>
<proteinExistence type="predicted"/>
<sequence>MKLKLGVLAYILSLTLAVVAEAKKHHHHHGHHKHHDHEHEHHAPKEIQTRSNDSGHQMGVPWGCGPDCLKGLKSTRRTDITWYHHWQDSCVEDLDKLGFDYVPTFWGPSKWDKWEAVKAELRKRPLPQYMLACNEPDVQGQADVGPQAAAKLWMQELKPFADRGVQVGSPQVCWNMQWLEQFMSECKKLGCNISFIALHWYGSWRDFDKFTHWISSVYDAYHLPIWISEYGITQASGGSQQDIKNFHMRAVQWMRQQGYVKRSAWLGGFPVNQKPDPYPSSLNSYFNDDGSARDLLWWASQSAGGNSWLNLPGISKRELAQEEKTYKDDDVKHHHQQYDEDHCDYKCQLREASLEKHHRKRKGVVHVDEKQVCVATPSKLDKDERKKLTTCFKKAGLLGKGASAKVEAGKQHTHVGTLKHDEKVVVEAKSA</sequence>
<protein>
    <recommendedName>
        <fullName evidence="3">Asl1-like glycosyl hydrolase catalytic domain-containing protein</fullName>
    </recommendedName>
</protein>
<dbReference type="AlphaFoldDB" id="A0A2N8UL97"/>
<dbReference type="Gene3D" id="3.20.20.80">
    <property type="entry name" value="Glycosidases"/>
    <property type="match status" value="1"/>
</dbReference>
<dbReference type="SUPFAM" id="SSF51445">
    <property type="entry name" value="(Trans)glycosidases"/>
    <property type="match status" value="1"/>
</dbReference>